<keyword evidence="11" id="KW-1185">Reference proteome</keyword>
<keyword evidence="7 8" id="KW-0472">Membrane</keyword>
<evidence type="ECO:0000256" key="1">
    <source>
        <dbReference type="ARBA" id="ARBA00004429"/>
    </source>
</evidence>
<dbReference type="NCBIfam" id="NF037955">
    <property type="entry name" value="mfs"/>
    <property type="match status" value="1"/>
</dbReference>
<evidence type="ECO:0000256" key="2">
    <source>
        <dbReference type="ARBA" id="ARBA00022448"/>
    </source>
</evidence>
<dbReference type="PANTHER" id="PTHR23522:SF10">
    <property type="entry name" value="3-PHENYLPROPIONIC ACID TRANSPORTER-RELATED"/>
    <property type="match status" value="1"/>
</dbReference>
<comment type="subcellular location">
    <subcellularLocation>
        <location evidence="1">Cell inner membrane</location>
        <topology evidence="1">Multi-pass membrane protein</topology>
    </subcellularLocation>
</comment>
<feature type="transmembrane region" description="Helical" evidence="8">
    <location>
        <begin position="325"/>
        <end position="347"/>
    </location>
</feature>
<evidence type="ECO:0000256" key="6">
    <source>
        <dbReference type="ARBA" id="ARBA00022989"/>
    </source>
</evidence>
<evidence type="ECO:0000259" key="9">
    <source>
        <dbReference type="Pfam" id="PF12832"/>
    </source>
</evidence>
<keyword evidence="6 8" id="KW-1133">Transmembrane helix</keyword>
<evidence type="ECO:0000256" key="7">
    <source>
        <dbReference type="ARBA" id="ARBA00023136"/>
    </source>
</evidence>
<comment type="caution">
    <text evidence="10">The sequence shown here is derived from an EMBL/GenBank/DDBJ whole genome shotgun (WGS) entry which is preliminary data.</text>
</comment>
<evidence type="ECO:0000256" key="4">
    <source>
        <dbReference type="ARBA" id="ARBA00022519"/>
    </source>
</evidence>
<keyword evidence="3" id="KW-1003">Cell membrane</keyword>
<feature type="transmembrane region" description="Helical" evidence="8">
    <location>
        <begin position="160"/>
        <end position="180"/>
    </location>
</feature>
<evidence type="ECO:0000313" key="11">
    <source>
        <dbReference type="Proteomes" id="UP000216991"/>
    </source>
</evidence>
<protein>
    <recommendedName>
        <fullName evidence="9">Major facilitator superfamily associated domain-containing protein</fullName>
    </recommendedName>
</protein>
<gene>
    <name evidence="10" type="ORF">CHU93_00415</name>
</gene>
<keyword evidence="2" id="KW-0813">Transport</keyword>
<feature type="transmembrane region" description="Helical" evidence="8">
    <location>
        <begin position="125"/>
        <end position="148"/>
    </location>
</feature>
<dbReference type="GO" id="GO:0030395">
    <property type="term" value="F:lactose binding"/>
    <property type="evidence" value="ECO:0007669"/>
    <property type="project" value="TreeGrafter"/>
</dbReference>
<dbReference type="AlphaFoldDB" id="A0A255Z7S0"/>
<dbReference type="PIRSF" id="PIRSF004925">
    <property type="entry name" value="HcaT"/>
    <property type="match status" value="1"/>
</dbReference>
<feature type="transmembrane region" description="Helical" evidence="8">
    <location>
        <begin position="186"/>
        <end position="206"/>
    </location>
</feature>
<dbReference type="InterPro" id="IPR024989">
    <property type="entry name" value="MFS_assoc_dom"/>
</dbReference>
<evidence type="ECO:0000256" key="5">
    <source>
        <dbReference type="ARBA" id="ARBA00022692"/>
    </source>
</evidence>
<dbReference type="Gene3D" id="1.20.1250.20">
    <property type="entry name" value="MFS general substrate transporter like domains"/>
    <property type="match status" value="2"/>
</dbReference>
<dbReference type="OrthoDB" id="9150135at2"/>
<evidence type="ECO:0000256" key="8">
    <source>
        <dbReference type="SAM" id="Phobius"/>
    </source>
</evidence>
<feature type="transmembrane region" description="Helical" evidence="8">
    <location>
        <begin position="68"/>
        <end position="93"/>
    </location>
</feature>
<dbReference type="GO" id="GO:0015528">
    <property type="term" value="F:lactose:proton symporter activity"/>
    <property type="evidence" value="ECO:0007669"/>
    <property type="project" value="TreeGrafter"/>
</dbReference>
<feature type="transmembrane region" description="Helical" evidence="8">
    <location>
        <begin position="301"/>
        <end position="319"/>
    </location>
</feature>
<proteinExistence type="predicted"/>
<keyword evidence="4" id="KW-0997">Cell inner membrane</keyword>
<name>A0A255Z7S0_9SPHN</name>
<evidence type="ECO:0000313" key="10">
    <source>
        <dbReference type="EMBL" id="OYQ37597.1"/>
    </source>
</evidence>
<dbReference type="PANTHER" id="PTHR23522">
    <property type="entry name" value="BLL5896 PROTEIN"/>
    <property type="match status" value="1"/>
</dbReference>
<dbReference type="InterPro" id="IPR036259">
    <property type="entry name" value="MFS_trans_sf"/>
</dbReference>
<dbReference type="Proteomes" id="UP000216991">
    <property type="component" value="Unassembled WGS sequence"/>
</dbReference>
<dbReference type="InterPro" id="IPR026032">
    <property type="entry name" value="HcaT-like"/>
</dbReference>
<dbReference type="SUPFAM" id="SSF103473">
    <property type="entry name" value="MFS general substrate transporter"/>
    <property type="match status" value="1"/>
</dbReference>
<organism evidence="10 11">
    <name type="scientific">Sandarakinorhabdus cyanobacteriorum</name>
    <dbReference type="NCBI Taxonomy" id="1981098"/>
    <lineage>
        <taxon>Bacteria</taxon>
        <taxon>Pseudomonadati</taxon>
        <taxon>Pseudomonadota</taxon>
        <taxon>Alphaproteobacteria</taxon>
        <taxon>Sphingomonadales</taxon>
        <taxon>Sphingosinicellaceae</taxon>
        <taxon>Sandarakinorhabdus</taxon>
    </lineage>
</organism>
<keyword evidence="5 8" id="KW-0812">Transmembrane</keyword>
<dbReference type="EMBL" id="NOXT01000024">
    <property type="protein sequence ID" value="OYQ37597.1"/>
    <property type="molecule type" value="Genomic_DNA"/>
</dbReference>
<dbReference type="Pfam" id="PF12832">
    <property type="entry name" value="MFS_1_like"/>
    <property type="match status" value="1"/>
</dbReference>
<dbReference type="GO" id="GO:0005886">
    <property type="term" value="C:plasma membrane"/>
    <property type="evidence" value="ECO:0007669"/>
    <property type="project" value="UniProtKB-SubCell"/>
</dbReference>
<sequence>MSRPTDDRLVAACHQTAMSDSAPESSPQSLSSNGVRATLLSCLFFAGFGALIPHLPTWLDATQGFTGVQISTVLTIGGLSRIVAGPLTAAWAAGQSDKRAPLFLFSFLLTAGFAALWFVQGFWPVFAIILLMDVGFWGLLPAVEAALIRLTKQGLPPYGVARGLASAAFIVGSSSVGALVGGFGPWAIWAWLLGVSIALIGAAIVMPKEPVEGNEEAGFVSRLMEGVGLLKNRRFAMLIFAAGILQATHGYFYGFGVLIWTKDQAISQAVAGNLWSVGVAVEVIFLMFLGNWSSRFASETLILVGAIACIIRWTAMAFLPPELLLWPLQVLHASTFAAVFLGAMRLVNQMMGDEKTATAQMIYMALASAPAQAFTTWAPPKTPRQ</sequence>
<reference evidence="10 11" key="1">
    <citation type="submission" date="2017-07" db="EMBL/GenBank/DDBJ databases">
        <title>Sandarakinorhabdus cyanobacteriorum sp. nov., a novel bacterium isolated from cyanobacterial aggregates in a eutrophic lake.</title>
        <authorList>
            <person name="Cai H."/>
        </authorList>
    </citation>
    <scope>NUCLEOTIDE SEQUENCE [LARGE SCALE GENOMIC DNA]</scope>
    <source>
        <strain evidence="10 11">TH057</strain>
    </source>
</reference>
<feature type="transmembrane region" description="Helical" evidence="8">
    <location>
        <begin position="235"/>
        <end position="260"/>
    </location>
</feature>
<feature type="transmembrane region" description="Helical" evidence="8">
    <location>
        <begin position="37"/>
        <end position="56"/>
    </location>
</feature>
<feature type="domain" description="Major facilitator superfamily associated" evidence="9">
    <location>
        <begin position="43"/>
        <end position="369"/>
    </location>
</feature>
<feature type="transmembrane region" description="Helical" evidence="8">
    <location>
        <begin position="266"/>
        <end position="289"/>
    </location>
</feature>
<accession>A0A255Z7S0</accession>
<evidence type="ECO:0000256" key="3">
    <source>
        <dbReference type="ARBA" id="ARBA00022475"/>
    </source>
</evidence>
<feature type="transmembrane region" description="Helical" evidence="8">
    <location>
        <begin position="100"/>
        <end position="119"/>
    </location>
</feature>